<keyword evidence="1" id="KW-0812">Transmembrane</keyword>
<evidence type="ECO:0000256" key="1">
    <source>
        <dbReference type="SAM" id="Phobius"/>
    </source>
</evidence>
<gene>
    <name evidence="2" type="ORF">SteCoe_26767</name>
</gene>
<sequence length="220" mass="25580">MKKNMEEEQPLLKFSTPVKKIYLAGYIVASFSLISFTIASVSLSEWYTYCYCNFGLVKADTFLKNSAFRREDTISDVRADSWYGLKDTIEDACPDFCKFPLRFELAGALLILLTIVSILSQIFSMFYHFVRYRRLDFKLKSARFLIIFTFTLQFAAFMGYYFIACFYSIKDMKNTKSADLQGDETKYFEWKAGMGMYLALVVLQFLLMIFGLIFTAKGFK</sequence>
<comment type="caution">
    <text evidence="2">The sequence shown here is derived from an EMBL/GenBank/DDBJ whole genome shotgun (WGS) entry which is preliminary data.</text>
</comment>
<proteinExistence type="predicted"/>
<protein>
    <submittedName>
        <fullName evidence="2">Uncharacterized protein</fullName>
    </submittedName>
</protein>
<reference evidence="2 3" key="1">
    <citation type="submission" date="2016-11" db="EMBL/GenBank/DDBJ databases">
        <title>The macronuclear genome of Stentor coeruleus: a giant cell with tiny introns.</title>
        <authorList>
            <person name="Slabodnick M."/>
            <person name="Ruby J.G."/>
            <person name="Reiff S.B."/>
            <person name="Swart E.C."/>
            <person name="Gosai S."/>
            <person name="Prabakaran S."/>
            <person name="Witkowska E."/>
            <person name="Larue G.E."/>
            <person name="Fisher S."/>
            <person name="Freeman R.M."/>
            <person name="Gunawardena J."/>
            <person name="Chu W."/>
            <person name="Stover N.A."/>
            <person name="Gregory B.D."/>
            <person name="Nowacki M."/>
            <person name="Derisi J."/>
            <person name="Roy S.W."/>
            <person name="Marshall W.F."/>
            <person name="Sood P."/>
        </authorList>
    </citation>
    <scope>NUCLEOTIDE SEQUENCE [LARGE SCALE GENOMIC DNA]</scope>
    <source>
        <strain evidence="2">WM001</strain>
    </source>
</reference>
<keyword evidence="1" id="KW-0472">Membrane</keyword>
<dbReference type="AlphaFoldDB" id="A0A1R2BC16"/>
<feature type="transmembrane region" description="Helical" evidence="1">
    <location>
        <begin position="21"/>
        <end position="39"/>
    </location>
</feature>
<name>A0A1R2BC16_9CILI</name>
<keyword evidence="1" id="KW-1133">Transmembrane helix</keyword>
<feature type="transmembrane region" description="Helical" evidence="1">
    <location>
        <begin position="142"/>
        <end position="169"/>
    </location>
</feature>
<keyword evidence="3" id="KW-1185">Reference proteome</keyword>
<dbReference type="Proteomes" id="UP000187209">
    <property type="component" value="Unassembled WGS sequence"/>
</dbReference>
<accession>A0A1R2BC16</accession>
<evidence type="ECO:0000313" key="2">
    <source>
        <dbReference type="EMBL" id="OMJ74319.1"/>
    </source>
</evidence>
<feature type="transmembrane region" description="Helical" evidence="1">
    <location>
        <begin position="105"/>
        <end position="130"/>
    </location>
</feature>
<feature type="transmembrane region" description="Helical" evidence="1">
    <location>
        <begin position="196"/>
        <end position="216"/>
    </location>
</feature>
<dbReference type="EMBL" id="MPUH01000759">
    <property type="protein sequence ID" value="OMJ74319.1"/>
    <property type="molecule type" value="Genomic_DNA"/>
</dbReference>
<organism evidence="2 3">
    <name type="scientific">Stentor coeruleus</name>
    <dbReference type="NCBI Taxonomy" id="5963"/>
    <lineage>
        <taxon>Eukaryota</taxon>
        <taxon>Sar</taxon>
        <taxon>Alveolata</taxon>
        <taxon>Ciliophora</taxon>
        <taxon>Postciliodesmatophora</taxon>
        <taxon>Heterotrichea</taxon>
        <taxon>Heterotrichida</taxon>
        <taxon>Stentoridae</taxon>
        <taxon>Stentor</taxon>
    </lineage>
</organism>
<evidence type="ECO:0000313" key="3">
    <source>
        <dbReference type="Proteomes" id="UP000187209"/>
    </source>
</evidence>